<dbReference type="InterPro" id="IPR027417">
    <property type="entry name" value="P-loop_NTPase"/>
</dbReference>
<dbReference type="Pfam" id="PF00004">
    <property type="entry name" value="AAA"/>
    <property type="match status" value="2"/>
</dbReference>
<dbReference type="CDD" id="cd19510">
    <property type="entry name" value="RecA-like_BCS1"/>
    <property type="match status" value="1"/>
</dbReference>
<name>A0AA38Z7Z4_VITRO</name>
<proteinExistence type="inferred from homology"/>
<evidence type="ECO:0000259" key="9">
    <source>
        <dbReference type="SMART" id="SM00382"/>
    </source>
</evidence>
<keyword evidence="6" id="KW-0067">ATP-binding</keyword>
<dbReference type="GO" id="GO:0005524">
    <property type="term" value="F:ATP binding"/>
    <property type="evidence" value="ECO:0007669"/>
    <property type="project" value="UniProtKB-KW"/>
</dbReference>
<feature type="transmembrane region" description="Helical" evidence="8">
    <location>
        <begin position="6"/>
        <end position="28"/>
    </location>
</feature>
<dbReference type="InterPro" id="IPR003593">
    <property type="entry name" value="AAA+_ATPase"/>
</dbReference>
<dbReference type="PROSITE" id="PS00674">
    <property type="entry name" value="AAA"/>
    <property type="match status" value="1"/>
</dbReference>
<dbReference type="InterPro" id="IPR050747">
    <property type="entry name" value="Mitochondrial_chaperone_BCS1"/>
</dbReference>
<evidence type="ECO:0000256" key="7">
    <source>
        <dbReference type="SAM" id="MobiDB-lite"/>
    </source>
</evidence>
<evidence type="ECO:0000256" key="5">
    <source>
        <dbReference type="ARBA" id="ARBA00049360"/>
    </source>
</evidence>
<dbReference type="InterPro" id="IPR025753">
    <property type="entry name" value="AAA_N_dom"/>
</dbReference>
<feature type="domain" description="AAA+ ATPase" evidence="9">
    <location>
        <begin position="232"/>
        <end position="387"/>
    </location>
</feature>
<sequence length="459" mass="51968">MAIRNLFANVGSTMAGLMFVCAMFRQYFPEHLRFSVWRRYQKLVKFFNPQISITFNQFVGKCTTPSQAYSDIRTYLGQTSFAQASRLIGSLAHNETLVLGMSDFEEVADEFQGVQVRWLLGKYAANAKSISVYGGTNHEKRYYTLTFHKRHRALIIGPYLNYVLKEGRALNSRNRKKKLYTNEDNEWNQVVFQHPATFETLALDPEKKKEIMDDLMAFSKGEQFYARIGRAWKRGYLLYGPPGTGKSTMIAAMANLLNYDVYDLELTGVKSNTELKKLLMEISSKSIVVIEDIDCSLDLTAPRKKAPTDKLADGEGDDKGKKPATKSKSNETRNVTLSGLLNFIDGIWSSCGAERLIVFTTNHVEKLDPALIRKGRMDKHIELAYCSFQAFKILAKNYLGLESHPAFPKIGELLGQVNMTPADVAEHLMPKTLSEDAEFRLEDLIKALEKAKEREKVGS</sequence>
<dbReference type="InterPro" id="IPR003959">
    <property type="entry name" value="ATPase_AAA_core"/>
</dbReference>
<dbReference type="Gene3D" id="6.10.280.40">
    <property type="match status" value="1"/>
</dbReference>
<evidence type="ECO:0000313" key="11">
    <source>
        <dbReference type="Proteomes" id="UP001168098"/>
    </source>
</evidence>
<organism evidence="10 11">
    <name type="scientific">Vitis rotundifolia</name>
    <name type="common">Muscadine grape</name>
    <dbReference type="NCBI Taxonomy" id="103349"/>
    <lineage>
        <taxon>Eukaryota</taxon>
        <taxon>Viridiplantae</taxon>
        <taxon>Streptophyta</taxon>
        <taxon>Embryophyta</taxon>
        <taxon>Tracheophyta</taxon>
        <taxon>Spermatophyta</taxon>
        <taxon>Magnoliopsida</taxon>
        <taxon>eudicotyledons</taxon>
        <taxon>Gunneridae</taxon>
        <taxon>Pentapetalae</taxon>
        <taxon>rosids</taxon>
        <taxon>Vitales</taxon>
        <taxon>Vitaceae</taxon>
        <taxon>Viteae</taxon>
        <taxon>Vitis</taxon>
    </lineage>
</organism>
<keyword evidence="6" id="KW-0547">Nucleotide-binding</keyword>
<evidence type="ECO:0000256" key="1">
    <source>
        <dbReference type="ARBA" id="ARBA00001946"/>
    </source>
</evidence>
<keyword evidence="4" id="KW-0460">Magnesium</keyword>
<keyword evidence="11" id="KW-1185">Reference proteome</keyword>
<dbReference type="AlphaFoldDB" id="A0AA38Z7Z4"/>
<gene>
    <name evidence="10" type="ORF">PVL29_019228</name>
</gene>
<dbReference type="PANTHER" id="PTHR23070">
    <property type="entry name" value="BCS1 AAA-TYPE ATPASE"/>
    <property type="match status" value="1"/>
</dbReference>
<dbReference type="InterPro" id="IPR058017">
    <property type="entry name" value="At3g28540-like_C"/>
</dbReference>
<dbReference type="SUPFAM" id="SSF52540">
    <property type="entry name" value="P-loop containing nucleoside triphosphate hydrolases"/>
    <property type="match status" value="1"/>
</dbReference>
<comment type="similarity">
    <text evidence="2">Belongs to the AAA ATPase family. BCS1 subfamily.</text>
</comment>
<evidence type="ECO:0000256" key="3">
    <source>
        <dbReference type="ARBA" id="ARBA00022801"/>
    </source>
</evidence>
<keyword evidence="3" id="KW-0378">Hydrolase</keyword>
<accession>A0AA38Z7Z4</accession>
<comment type="caution">
    <text evidence="10">The sequence shown here is derived from an EMBL/GenBank/DDBJ whole genome shotgun (WGS) entry which is preliminary data.</text>
</comment>
<evidence type="ECO:0000256" key="8">
    <source>
        <dbReference type="SAM" id="Phobius"/>
    </source>
</evidence>
<keyword evidence="8" id="KW-0812">Transmembrane</keyword>
<comment type="catalytic activity">
    <reaction evidence="5">
        <text>ATP + H2O = ADP + phosphate + H(+)</text>
        <dbReference type="Rhea" id="RHEA:13065"/>
        <dbReference type="ChEBI" id="CHEBI:15377"/>
        <dbReference type="ChEBI" id="CHEBI:15378"/>
        <dbReference type="ChEBI" id="CHEBI:30616"/>
        <dbReference type="ChEBI" id="CHEBI:43474"/>
        <dbReference type="ChEBI" id="CHEBI:456216"/>
    </reaction>
</comment>
<dbReference type="InterPro" id="IPR003960">
    <property type="entry name" value="ATPase_AAA_CS"/>
</dbReference>
<keyword evidence="8" id="KW-1133">Transmembrane helix</keyword>
<dbReference type="Gene3D" id="3.40.50.300">
    <property type="entry name" value="P-loop containing nucleotide triphosphate hydrolases"/>
    <property type="match status" value="1"/>
</dbReference>
<feature type="region of interest" description="Disordered" evidence="7">
    <location>
        <begin position="306"/>
        <end position="330"/>
    </location>
</feature>
<dbReference type="SMART" id="SM00382">
    <property type="entry name" value="AAA"/>
    <property type="match status" value="1"/>
</dbReference>
<dbReference type="EMBL" id="JARBHA010000014">
    <property type="protein sequence ID" value="KAJ9683564.1"/>
    <property type="molecule type" value="Genomic_DNA"/>
</dbReference>
<dbReference type="GO" id="GO:0006950">
    <property type="term" value="P:response to stress"/>
    <property type="evidence" value="ECO:0007669"/>
    <property type="project" value="UniProtKB-ARBA"/>
</dbReference>
<protein>
    <recommendedName>
        <fullName evidence="9">AAA+ ATPase domain-containing protein</fullName>
    </recommendedName>
</protein>
<dbReference type="Pfam" id="PF25568">
    <property type="entry name" value="AAA_lid_At3g28540"/>
    <property type="match status" value="1"/>
</dbReference>
<keyword evidence="8" id="KW-0472">Membrane</keyword>
<evidence type="ECO:0000256" key="6">
    <source>
        <dbReference type="RuleBase" id="RU003651"/>
    </source>
</evidence>
<comment type="cofactor">
    <cofactor evidence="1">
        <name>Mg(2+)</name>
        <dbReference type="ChEBI" id="CHEBI:18420"/>
    </cofactor>
</comment>
<evidence type="ECO:0000256" key="4">
    <source>
        <dbReference type="ARBA" id="ARBA00022842"/>
    </source>
</evidence>
<dbReference type="GO" id="GO:0016887">
    <property type="term" value="F:ATP hydrolysis activity"/>
    <property type="evidence" value="ECO:0007669"/>
    <property type="project" value="InterPro"/>
</dbReference>
<feature type="compositionally biased region" description="Basic and acidic residues" evidence="7">
    <location>
        <begin position="306"/>
        <end position="321"/>
    </location>
</feature>
<evidence type="ECO:0000313" key="10">
    <source>
        <dbReference type="EMBL" id="KAJ9683564.1"/>
    </source>
</evidence>
<dbReference type="Pfam" id="PF14363">
    <property type="entry name" value="AAA_assoc"/>
    <property type="match status" value="1"/>
</dbReference>
<evidence type="ECO:0000256" key="2">
    <source>
        <dbReference type="ARBA" id="ARBA00007448"/>
    </source>
</evidence>
<dbReference type="Proteomes" id="UP001168098">
    <property type="component" value="Unassembled WGS sequence"/>
</dbReference>
<reference evidence="10 11" key="1">
    <citation type="journal article" date="2023" name="BMC Biotechnol.">
        <title>Vitis rotundifolia cv Carlos genome sequencing.</title>
        <authorList>
            <person name="Huff M."/>
            <person name="Hulse-Kemp A."/>
            <person name="Scheffler B."/>
            <person name="Youngblood R."/>
            <person name="Simpson S."/>
            <person name="Babiker E."/>
            <person name="Staton M."/>
        </authorList>
    </citation>
    <scope>NUCLEOTIDE SEQUENCE [LARGE SCALE GENOMIC DNA]</scope>
    <source>
        <tissue evidence="10">Leaf</tissue>
    </source>
</reference>